<name>A0A2M9CNQ8_9MICO</name>
<dbReference type="GO" id="GO:0003700">
    <property type="term" value="F:DNA-binding transcription factor activity"/>
    <property type="evidence" value="ECO:0007669"/>
    <property type="project" value="InterPro"/>
</dbReference>
<dbReference type="InterPro" id="IPR036388">
    <property type="entry name" value="WH-like_DNA-bd_sf"/>
</dbReference>
<accession>A0A2M9CNQ8</accession>
<evidence type="ECO:0000256" key="2">
    <source>
        <dbReference type="ARBA" id="ARBA00023125"/>
    </source>
</evidence>
<dbReference type="RefSeq" id="WP_100365592.1">
    <property type="nucleotide sequence ID" value="NZ_PGFF01000001.1"/>
</dbReference>
<dbReference type="PANTHER" id="PTHR42756">
    <property type="entry name" value="TRANSCRIPTIONAL REGULATOR, MARR"/>
    <property type="match status" value="1"/>
</dbReference>
<keyword evidence="6" id="KW-1185">Reference proteome</keyword>
<dbReference type="PANTHER" id="PTHR42756:SF1">
    <property type="entry name" value="TRANSCRIPTIONAL REPRESSOR OF EMRAB OPERON"/>
    <property type="match status" value="1"/>
</dbReference>
<dbReference type="AlphaFoldDB" id="A0A2M9CNQ8"/>
<dbReference type="InterPro" id="IPR000835">
    <property type="entry name" value="HTH_MarR-typ"/>
</dbReference>
<proteinExistence type="predicted"/>
<keyword evidence="2 5" id="KW-0238">DNA-binding</keyword>
<organism evidence="5 6">
    <name type="scientific">Diaminobutyricimonas aerilata</name>
    <dbReference type="NCBI Taxonomy" id="1162967"/>
    <lineage>
        <taxon>Bacteria</taxon>
        <taxon>Bacillati</taxon>
        <taxon>Actinomycetota</taxon>
        <taxon>Actinomycetes</taxon>
        <taxon>Micrococcales</taxon>
        <taxon>Microbacteriaceae</taxon>
        <taxon>Diaminobutyricimonas</taxon>
    </lineage>
</organism>
<dbReference type="OrthoDB" id="162531at2"/>
<dbReference type="SUPFAM" id="SSF46785">
    <property type="entry name" value="Winged helix' DNA-binding domain"/>
    <property type="match status" value="1"/>
</dbReference>
<sequence>MTTIRPDTPATQDSGYWYADAARTRRGIEVLNALRQYRAAESEMRRRTRTSMGMGETDILAIRYLLQAEKLGLQVSPKDLAAKLQISSASVTVLIDRLVKSGHVERQPHPTDRRAIIVAPTHHTNTEVRGTLGQMHERMIDVAESLEPDEAAAVVRFLARMREAVDEIDAPHER</sequence>
<comment type="caution">
    <text evidence="5">The sequence shown here is derived from an EMBL/GenBank/DDBJ whole genome shotgun (WGS) entry which is preliminary data.</text>
</comment>
<dbReference type="PROSITE" id="PS50995">
    <property type="entry name" value="HTH_MARR_2"/>
    <property type="match status" value="1"/>
</dbReference>
<reference evidence="5 6" key="1">
    <citation type="submission" date="2017-11" db="EMBL/GenBank/DDBJ databases">
        <title>Genomic Encyclopedia of Archaeal and Bacterial Type Strains, Phase II (KMG-II): From Individual Species to Whole Genera.</title>
        <authorList>
            <person name="Goeker M."/>
        </authorList>
    </citation>
    <scope>NUCLEOTIDE SEQUENCE [LARGE SCALE GENOMIC DNA]</scope>
    <source>
        <strain evidence="5 6">DSM 27393</strain>
    </source>
</reference>
<dbReference type="PRINTS" id="PR00598">
    <property type="entry name" value="HTHMARR"/>
</dbReference>
<gene>
    <name evidence="5" type="ORF">CLV46_3111</name>
</gene>
<dbReference type="Gene3D" id="1.10.10.10">
    <property type="entry name" value="Winged helix-like DNA-binding domain superfamily/Winged helix DNA-binding domain"/>
    <property type="match status" value="1"/>
</dbReference>
<evidence type="ECO:0000313" key="5">
    <source>
        <dbReference type="EMBL" id="PJJ73519.1"/>
    </source>
</evidence>
<keyword evidence="3" id="KW-0804">Transcription</keyword>
<evidence type="ECO:0000256" key="3">
    <source>
        <dbReference type="ARBA" id="ARBA00023163"/>
    </source>
</evidence>
<feature type="domain" description="HTH marR-type" evidence="4">
    <location>
        <begin position="27"/>
        <end position="163"/>
    </location>
</feature>
<evidence type="ECO:0000259" key="4">
    <source>
        <dbReference type="PROSITE" id="PS50995"/>
    </source>
</evidence>
<protein>
    <submittedName>
        <fullName evidence="5">DNA-binding MarR family transcriptional regulator</fullName>
    </submittedName>
</protein>
<dbReference type="SMART" id="SM00347">
    <property type="entry name" value="HTH_MARR"/>
    <property type="match status" value="1"/>
</dbReference>
<dbReference type="GO" id="GO:0003677">
    <property type="term" value="F:DNA binding"/>
    <property type="evidence" value="ECO:0007669"/>
    <property type="project" value="UniProtKB-KW"/>
</dbReference>
<evidence type="ECO:0000256" key="1">
    <source>
        <dbReference type="ARBA" id="ARBA00023015"/>
    </source>
</evidence>
<keyword evidence="1" id="KW-0805">Transcription regulation</keyword>
<dbReference type="EMBL" id="PGFF01000001">
    <property type="protein sequence ID" value="PJJ73519.1"/>
    <property type="molecule type" value="Genomic_DNA"/>
</dbReference>
<evidence type="ECO:0000313" key="6">
    <source>
        <dbReference type="Proteomes" id="UP000228758"/>
    </source>
</evidence>
<dbReference type="Pfam" id="PF12802">
    <property type="entry name" value="MarR_2"/>
    <property type="match status" value="1"/>
</dbReference>
<dbReference type="Proteomes" id="UP000228758">
    <property type="component" value="Unassembled WGS sequence"/>
</dbReference>
<dbReference type="InterPro" id="IPR036390">
    <property type="entry name" value="WH_DNA-bd_sf"/>
</dbReference>